<dbReference type="NCBIfam" id="TIGR00693">
    <property type="entry name" value="thiE"/>
    <property type="match status" value="1"/>
</dbReference>
<gene>
    <name evidence="13" type="primary">thiE_2</name>
    <name evidence="9" type="synonym">thiE</name>
    <name evidence="13" type="ORF">KSF_082220</name>
</gene>
<dbReference type="PANTHER" id="PTHR20857">
    <property type="entry name" value="THIAMINE-PHOSPHATE PYROPHOSPHORYLASE"/>
    <property type="match status" value="1"/>
</dbReference>
<dbReference type="InterPro" id="IPR013785">
    <property type="entry name" value="Aldolase_TIM"/>
</dbReference>
<comment type="caution">
    <text evidence="13">The sequence shown here is derived from an EMBL/GenBank/DDBJ whole genome shotgun (WGS) entry which is preliminary data.</text>
</comment>
<dbReference type="EC" id="2.5.1.3" evidence="9"/>
<keyword evidence="4 9" id="KW-0460">Magnesium</keyword>
<name>A0A8J3IM95_9CHLR</name>
<dbReference type="GO" id="GO:0000287">
    <property type="term" value="F:magnesium ion binding"/>
    <property type="evidence" value="ECO:0007669"/>
    <property type="project" value="UniProtKB-UniRule"/>
</dbReference>
<sequence>MGTLTLKFPLLCLITDPERHNLHTEVEQALAAGVGMLQLRGHRLTAARLYKLARTLGPLCRQHNAAFLVNDRLDVGLASGADGFQLGQHGLPLQVARTLIGENTLLGASVHTLVEAQAAVANGADFLIAGTVFPSSSHPGTAGSGTDLLSTIKQALPTYPLLAIGGITSANAAEVVAAGADGIAVISAIFAATNITQAVQDLRMAMKKG</sequence>
<dbReference type="GO" id="GO:0005737">
    <property type="term" value="C:cytoplasm"/>
    <property type="evidence" value="ECO:0007669"/>
    <property type="project" value="TreeGrafter"/>
</dbReference>
<dbReference type="UniPathway" id="UPA00060">
    <property type="reaction ID" value="UER00141"/>
</dbReference>
<evidence type="ECO:0000256" key="10">
    <source>
        <dbReference type="RuleBase" id="RU003826"/>
    </source>
</evidence>
<reference evidence="13" key="1">
    <citation type="submission" date="2020-10" db="EMBL/GenBank/DDBJ databases">
        <title>Taxonomic study of unclassified bacteria belonging to the class Ktedonobacteria.</title>
        <authorList>
            <person name="Yabe S."/>
            <person name="Wang C.M."/>
            <person name="Zheng Y."/>
            <person name="Sakai Y."/>
            <person name="Cavaletti L."/>
            <person name="Monciardini P."/>
            <person name="Donadio S."/>
        </authorList>
    </citation>
    <scope>NUCLEOTIDE SEQUENCE</scope>
    <source>
        <strain evidence="13">ID150040</strain>
    </source>
</reference>
<dbReference type="InterPro" id="IPR036206">
    <property type="entry name" value="ThiamineP_synth_sf"/>
</dbReference>
<dbReference type="SUPFAM" id="SSF51391">
    <property type="entry name" value="Thiamin phosphate synthase"/>
    <property type="match status" value="1"/>
</dbReference>
<dbReference type="GO" id="GO:0004789">
    <property type="term" value="F:thiamine-phosphate diphosphorylase activity"/>
    <property type="evidence" value="ECO:0007669"/>
    <property type="project" value="UniProtKB-UniRule"/>
</dbReference>
<evidence type="ECO:0000256" key="3">
    <source>
        <dbReference type="ARBA" id="ARBA00022723"/>
    </source>
</evidence>
<evidence type="ECO:0000259" key="12">
    <source>
        <dbReference type="Pfam" id="PF02581"/>
    </source>
</evidence>
<proteinExistence type="inferred from homology"/>
<dbReference type="AlphaFoldDB" id="A0A8J3IM95"/>
<evidence type="ECO:0000256" key="2">
    <source>
        <dbReference type="ARBA" id="ARBA00022679"/>
    </source>
</evidence>
<comment type="catalytic activity">
    <reaction evidence="8 9 10">
        <text>2-[(2R,5Z)-2-carboxy-4-methylthiazol-5(2H)-ylidene]ethyl phosphate + 4-amino-2-methyl-5-(diphosphooxymethyl)pyrimidine + 2 H(+) = thiamine phosphate + CO2 + diphosphate</text>
        <dbReference type="Rhea" id="RHEA:47844"/>
        <dbReference type="ChEBI" id="CHEBI:15378"/>
        <dbReference type="ChEBI" id="CHEBI:16526"/>
        <dbReference type="ChEBI" id="CHEBI:33019"/>
        <dbReference type="ChEBI" id="CHEBI:37575"/>
        <dbReference type="ChEBI" id="CHEBI:57841"/>
        <dbReference type="ChEBI" id="CHEBI:62899"/>
        <dbReference type="EC" id="2.5.1.3"/>
    </reaction>
</comment>
<dbReference type="RefSeq" id="WP_220208939.1">
    <property type="nucleotide sequence ID" value="NZ_BNJK01000002.1"/>
</dbReference>
<evidence type="ECO:0000256" key="5">
    <source>
        <dbReference type="ARBA" id="ARBA00022977"/>
    </source>
</evidence>
<keyword evidence="5 9" id="KW-0784">Thiamine biosynthesis</keyword>
<evidence type="ECO:0000256" key="9">
    <source>
        <dbReference type="HAMAP-Rule" id="MF_00097"/>
    </source>
</evidence>
<comment type="similarity">
    <text evidence="9 10">Belongs to the thiamine-phosphate synthase family.</text>
</comment>
<dbReference type="InterPro" id="IPR034291">
    <property type="entry name" value="TMP_synthase"/>
</dbReference>
<feature type="binding site" evidence="9">
    <location>
        <position position="70"/>
    </location>
    <ligand>
        <name>4-amino-2-methyl-5-(diphosphooxymethyl)pyrimidine</name>
        <dbReference type="ChEBI" id="CHEBI:57841"/>
    </ligand>
</feature>
<dbReference type="HAMAP" id="MF_00097">
    <property type="entry name" value="TMP_synthase"/>
    <property type="match status" value="1"/>
</dbReference>
<evidence type="ECO:0000256" key="7">
    <source>
        <dbReference type="ARBA" id="ARBA00047851"/>
    </source>
</evidence>
<keyword evidence="14" id="KW-1185">Reference proteome</keyword>
<evidence type="ECO:0000313" key="14">
    <source>
        <dbReference type="Proteomes" id="UP000597444"/>
    </source>
</evidence>
<evidence type="ECO:0000256" key="6">
    <source>
        <dbReference type="ARBA" id="ARBA00047334"/>
    </source>
</evidence>
<dbReference type="GO" id="GO:0009229">
    <property type="term" value="P:thiamine diphosphate biosynthetic process"/>
    <property type="evidence" value="ECO:0007669"/>
    <property type="project" value="UniProtKB-UniRule"/>
</dbReference>
<feature type="binding site" evidence="9">
    <location>
        <position position="166"/>
    </location>
    <ligand>
        <name>2-[(2R,5Z)-2-carboxy-4-methylthiazol-5(2H)-ylidene]ethyl phosphate</name>
        <dbReference type="ChEBI" id="CHEBI:62899"/>
    </ligand>
</feature>
<dbReference type="GO" id="GO:0009228">
    <property type="term" value="P:thiamine biosynthetic process"/>
    <property type="evidence" value="ECO:0007669"/>
    <property type="project" value="UniProtKB-KW"/>
</dbReference>
<feature type="binding site" evidence="9">
    <location>
        <position position="138"/>
    </location>
    <ligand>
        <name>4-amino-2-methyl-5-(diphosphooxymethyl)pyrimidine</name>
        <dbReference type="ChEBI" id="CHEBI:57841"/>
    </ligand>
</feature>
<comment type="function">
    <text evidence="9">Condenses 4-methyl-5-(beta-hydroxyethyl)thiazole monophosphate (THZ-P) and 2-methyl-4-amino-5-hydroxymethyl pyrimidine pyrophosphate (HMP-PP) to form thiamine monophosphate (TMP).</text>
</comment>
<comment type="cofactor">
    <cofactor evidence="9">
        <name>Mg(2+)</name>
        <dbReference type="ChEBI" id="CHEBI:18420"/>
    </cofactor>
    <text evidence="9">Binds 1 Mg(2+) ion per subunit.</text>
</comment>
<feature type="binding site" evidence="9">
    <location>
        <begin position="186"/>
        <end position="187"/>
    </location>
    <ligand>
        <name>2-[(2R,5Z)-2-carboxy-4-methylthiazol-5(2H)-ylidene]ethyl phosphate</name>
        <dbReference type="ChEBI" id="CHEBI:62899"/>
    </ligand>
</feature>
<comment type="catalytic activity">
    <reaction evidence="7 9 10">
        <text>2-(2-carboxy-4-methylthiazol-5-yl)ethyl phosphate + 4-amino-2-methyl-5-(diphosphooxymethyl)pyrimidine + 2 H(+) = thiamine phosphate + CO2 + diphosphate</text>
        <dbReference type="Rhea" id="RHEA:47848"/>
        <dbReference type="ChEBI" id="CHEBI:15378"/>
        <dbReference type="ChEBI" id="CHEBI:16526"/>
        <dbReference type="ChEBI" id="CHEBI:33019"/>
        <dbReference type="ChEBI" id="CHEBI:37575"/>
        <dbReference type="ChEBI" id="CHEBI:57841"/>
        <dbReference type="ChEBI" id="CHEBI:62890"/>
        <dbReference type="EC" id="2.5.1.3"/>
    </reaction>
</comment>
<keyword evidence="2 9" id="KW-0808">Transferase</keyword>
<comment type="catalytic activity">
    <reaction evidence="6 9 10">
        <text>4-methyl-5-(2-phosphooxyethyl)-thiazole + 4-amino-2-methyl-5-(diphosphooxymethyl)pyrimidine + H(+) = thiamine phosphate + diphosphate</text>
        <dbReference type="Rhea" id="RHEA:22328"/>
        <dbReference type="ChEBI" id="CHEBI:15378"/>
        <dbReference type="ChEBI" id="CHEBI:33019"/>
        <dbReference type="ChEBI" id="CHEBI:37575"/>
        <dbReference type="ChEBI" id="CHEBI:57841"/>
        <dbReference type="ChEBI" id="CHEBI:58296"/>
        <dbReference type="EC" id="2.5.1.3"/>
    </reaction>
</comment>
<feature type="domain" description="Thiamine phosphate synthase/TenI" evidence="12">
    <location>
        <begin position="11"/>
        <end position="189"/>
    </location>
</feature>
<dbReference type="Gene3D" id="3.20.20.70">
    <property type="entry name" value="Aldolase class I"/>
    <property type="match status" value="1"/>
</dbReference>
<feature type="binding site" evidence="9">
    <location>
        <begin position="135"/>
        <end position="137"/>
    </location>
    <ligand>
        <name>2-[(2R,5Z)-2-carboxy-4-methylthiazol-5(2H)-ylidene]ethyl phosphate</name>
        <dbReference type="ChEBI" id="CHEBI:62899"/>
    </ligand>
</feature>
<dbReference type="CDD" id="cd00564">
    <property type="entry name" value="TMP_TenI"/>
    <property type="match status" value="1"/>
</dbReference>
<organism evidence="13 14">
    <name type="scientific">Reticulibacter mediterranei</name>
    <dbReference type="NCBI Taxonomy" id="2778369"/>
    <lineage>
        <taxon>Bacteria</taxon>
        <taxon>Bacillati</taxon>
        <taxon>Chloroflexota</taxon>
        <taxon>Ktedonobacteria</taxon>
        <taxon>Ktedonobacterales</taxon>
        <taxon>Reticulibacteraceae</taxon>
        <taxon>Reticulibacter</taxon>
    </lineage>
</organism>
<evidence type="ECO:0000256" key="11">
    <source>
        <dbReference type="RuleBase" id="RU004253"/>
    </source>
</evidence>
<feature type="binding site" evidence="9">
    <location>
        <position position="109"/>
    </location>
    <ligand>
        <name>4-amino-2-methyl-5-(diphosphooxymethyl)pyrimidine</name>
        <dbReference type="ChEBI" id="CHEBI:57841"/>
    </ligand>
</feature>
<dbReference type="PANTHER" id="PTHR20857:SF15">
    <property type="entry name" value="THIAMINE-PHOSPHATE SYNTHASE"/>
    <property type="match status" value="1"/>
</dbReference>
<evidence type="ECO:0000256" key="1">
    <source>
        <dbReference type="ARBA" id="ARBA00005165"/>
    </source>
</evidence>
<dbReference type="Pfam" id="PF02581">
    <property type="entry name" value="TMP-TENI"/>
    <property type="match status" value="1"/>
</dbReference>
<dbReference type="InterPro" id="IPR022998">
    <property type="entry name" value="ThiamineP_synth_TenI"/>
</dbReference>
<evidence type="ECO:0000256" key="8">
    <source>
        <dbReference type="ARBA" id="ARBA00047883"/>
    </source>
</evidence>
<protein>
    <recommendedName>
        <fullName evidence="9">Thiamine-phosphate synthase</fullName>
        <shortName evidence="9">TP synthase</shortName>
        <shortName evidence="9">TPS</shortName>
        <ecNumber evidence="9">2.5.1.3</ecNumber>
    </recommendedName>
    <alternativeName>
        <fullName evidence="9">Thiamine-phosphate pyrophosphorylase</fullName>
        <shortName evidence="9">TMP pyrophosphorylase</shortName>
        <shortName evidence="9">TMP-PPase</shortName>
    </alternativeName>
</protein>
<dbReference type="Proteomes" id="UP000597444">
    <property type="component" value="Unassembled WGS sequence"/>
</dbReference>
<feature type="binding site" evidence="9">
    <location>
        <position position="71"/>
    </location>
    <ligand>
        <name>Mg(2+)</name>
        <dbReference type="ChEBI" id="CHEBI:18420"/>
    </ligand>
</feature>
<comment type="pathway">
    <text evidence="1 9 11">Cofactor biosynthesis; thiamine diphosphate biosynthesis; thiamine phosphate from 4-amino-2-methyl-5-diphosphomethylpyrimidine and 4-methyl-5-(2-phosphoethyl)-thiazole: step 1/1.</text>
</comment>
<evidence type="ECO:0000313" key="13">
    <source>
        <dbReference type="EMBL" id="GHO98174.1"/>
    </source>
</evidence>
<dbReference type="EMBL" id="BNJK01000002">
    <property type="protein sequence ID" value="GHO98174.1"/>
    <property type="molecule type" value="Genomic_DNA"/>
</dbReference>
<evidence type="ECO:0000256" key="4">
    <source>
        <dbReference type="ARBA" id="ARBA00022842"/>
    </source>
</evidence>
<comment type="caution">
    <text evidence="9">Lacks conserved residue(s) required for the propagation of feature annotation.</text>
</comment>
<accession>A0A8J3IM95</accession>
<keyword evidence="3 9" id="KW-0479">Metal-binding</keyword>